<feature type="region of interest" description="Disordered" evidence="1">
    <location>
        <begin position="1"/>
        <end position="24"/>
    </location>
</feature>
<accession>A0A915KFU3</accession>
<keyword evidence="2" id="KW-1185">Reference proteome</keyword>
<proteinExistence type="predicted"/>
<evidence type="ECO:0000313" key="2">
    <source>
        <dbReference type="Proteomes" id="UP000887565"/>
    </source>
</evidence>
<protein>
    <submittedName>
        <fullName evidence="3">Uncharacterized protein</fullName>
    </submittedName>
</protein>
<organism evidence="2 3">
    <name type="scientific">Romanomermis culicivorax</name>
    <name type="common">Nematode worm</name>
    <dbReference type="NCBI Taxonomy" id="13658"/>
    <lineage>
        <taxon>Eukaryota</taxon>
        <taxon>Metazoa</taxon>
        <taxon>Ecdysozoa</taxon>
        <taxon>Nematoda</taxon>
        <taxon>Enoplea</taxon>
        <taxon>Dorylaimia</taxon>
        <taxon>Mermithida</taxon>
        <taxon>Mermithoidea</taxon>
        <taxon>Mermithidae</taxon>
        <taxon>Romanomermis</taxon>
    </lineage>
</organism>
<dbReference type="WBParaSite" id="nRc.2.0.1.t37245-RA">
    <property type="protein sequence ID" value="nRc.2.0.1.t37245-RA"/>
    <property type="gene ID" value="nRc.2.0.1.g37245"/>
</dbReference>
<reference evidence="3" key="1">
    <citation type="submission" date="2022-11" db="UniProtKB">
        <authorList>
            <consortium name="WormBaseParasite"/>
        </authorList>
    </citation>
    <scope>IDENTIFICATION</scope>
</reference>
<dbReference type="Proteomes" id="UP000887565">
    <property type="component" value="Unplaced"/>
</dbReference>
<feature type="compositionally biased region" description="Basic residues" evidence="1">
    <location>
        <begin position="10"/>
        <end position="22"/>
    </location>
</feature>
<dbReference type="AlphaFoldDB" id="A0A915KFU3"/>
<name>A0A915KFU3_ROMCU</name>
<sequence>MDATNTGQSGRRRQEKRPRRQRSASTKKLIIFFGRRFSVITVTIGCQNFGQRPVAQNLITSLNENADSFQIGAVIFAKIVVHNGAKRAHAEQIQQDGNNVKKIKIHGPATNRNFVHKKDRLTIRCRNKNLSDLDSKPFNCKNVTQVHSIICKIDANKQWSTSSAAPKRVQKFDKNLTIRMFLNSNSSRQSPAMLQVEADRFPSKSLATKVLVIEHSPSSEESWKMDSLYELSSKTLFHLIKNSTNSKESGIIR</sequence>
<evidence type="ECO:0000313" key="3">
    <source>
        <dbReference type="WBParaSite" id="nRc.2.0.1.t37245-RA"/>
    </source>
</evidence>
<evidence type="ECO:0000256" key="1">
    <source>
        <dbReference type="SAM" id="MobiDB-lite"/>
    </source>
</evidence>